<feature type="compositionally biased region" description="Basic residues" evidence="1">
    <location>
        <begin position="199"/>
        <end position="209"/>
    </location>
</feature>
<reference evidence="5" key="3">
    <citation type="submission" date="2025-04" db="UniProtKB">
        <authorList>
            <consortium name="RefSeq"/>
        </authorList>
    </citation>
    <scope>IDENTIFICATION</scope>
    <source>
        <strain evidence="5">CBS 304.34</strain>
    </source>
</reference>
<feature type="transmembrane region" description="Helical" evidence="2">
    <location>
        <begin position="12"/>
        <end position="30"/>
    </location>
</feature>
<evidence type="ECO:0000313" key="5">
    <source>
        <dbReference type="RefSeq" id="XP_033573129.1"/>
    </source>
</evidence>
<accession>A0A6A6YDJ4</accession>
<feature type="transmembrane region" description="Helical" evidence="2">
    <location>
        <begin position="74"/>
        <end position="96"/>
    </location>
</feature>
<dbReference type="GeneID" id="54458978"/>
<sequence>MAVLLKLFQTFLYAVEFCCAGIILGIYSYFLSVLADRNLHIPTWEKAVEGLSGAAVLYLIFAVLLTCFLGGKTFFAFIAVLLDILFCGAFVAIAVMTRHGAHSCSGNVNTPLGTGQSSSKNGFGPNGFGNKHNDSSNVTYAVSLGTACRLNTACFAVAILGALLFLISALVQVFLARKHKKDKRYGPSPSNNYTSGSGGRRKFWQRKPKNTVARDSELGTVGAGVPAGLMADKHDVRPSHETGYTGSTVAPAAPHENGHKVGGYHTAPTGGAVNPYGYDNTHATPATNY</sequence>
<evidence type="ECO:0008006" key="6">
    <source>
        <dbReference type="Google" id="ProtNLM"/>
    </source>
</evidence>
<gene>
    <name evidence="3 5" type="ORF">BDZ99DRAFT_448853</name>
</gene>
<dbReference type="Proteomes" id="UP000504636">
    <property type="component" value="Unplaced"/>
</dbReference>
<evidence type="ECO:0000313" key="3">
    <source>
        <dbReference type="EMBL" id="KAF2806165.1"/>
    </source>
</evidence>
<dbReference type="RefSeq" id="XP_033573129.1">
    <property type="nucleotide sequence ID" value="XM_033718085.1"/>
</dbReference>
<keyword evidence="4" id="KW-1185">Reference proteome</keyword>
<feature type="region of interest" description="Disordered" evidence="1">
    <location>
        <begin position="181"/>
        <end position="257"/>
    </location>
</feature>
<dbReference type="EMBL" id="MU003707">
    <property type="protein sequence ID" value="KAF2806165.1"/>
    <property type="molecule type" value="Genomic_DNA"/>
</dbReference>
<proteinExistence type="predicted"/>
<feature type="transmembrane region" description="Helical" evidence="2">
    <location>
        <begin position="50"/>
        <end position="69"/>
    </location>
</feature>
<feature type="compositionally biased region" description="Basic and acidic residues" evidence="1">
    <location>
        <begin position="231"/>
        <end position="240"/>
    </location>
</feature>
<dbReference type="OrthoDB" id="5342507at2759"/>
<keyword evidence="2" id="KW-0472">Membrane</keyword>
<dbReference type="AlphaFoldDB" id="A0A6A6YDJ4"/>
<keyword evidence="2" id="KW-1133">Transmembrane helix</keyword>
<evidence type="ECO:0000256" key="1">
    <source>
        <dbReference type="SAM" id="MobiDB-lite"/>
    </source>
</evidence>
<protein>
    <recommendedName>
        <fullName evidence="6">MARVEL domain-containing protein</fullName>
    </recommendedName>
</protein>
<reference evidence="5" key="2">
    <citation type="submission" date="2020-04" db="EMBL/GenBank/DDBJ databases">
        <authorList>
            <consortium name="NCBI Genome Project"/>
        </authorList>
    </citation>
    <scope>NUCLEOTIDE SEQUENCE</scope>
    <source>
        <strain evidence="5">CBS 304.34</strain>
    </source>
</reference>
<organism evidence="3">
    <name type="scientific">Mytilinidion resinicola</name>
    <dbReference type="NCBI Taxonomy" id="574789"/>
    <lineage>
        <taxon>Eukaryota</taxon>
        <taxon>Fungi</taxon>
        <taxon>Dikarya</taxon>
        <taxon>Ascomycota</taxon>
        <taxon>Pezizomycotina</taxon>
        <taxon>Dothideomycetes</taxon>
        <taxon>Pleosporomycetidae</taxon>
        <taxon>Mytilinidiales</taxon>
        <taxon>Mytilinidiaceae</taxon>
        <taxon>Mytilinidion</taxon>
    </lineage>
</organism>
<keyword evidence="2" id="KW-0812">Transmembrane</keyword>
<evidence type="ECO:0000313" key="4">
    <source>
        <dbReference type="Proteomes" id="UP000504636"/>
    </source>
</evidence>
<name>A0A6A6YDJ4_9PEZI</name>
<feature type="transmembrane region" description="Helical" evidence="2">
    <location>
        <begin position="150"/>
        <end position="175"/>
    </location>
</feature>
<evidence type="ECO:0000256" key="2">
    <source>
        <dbReference type="SAM" id="Phobius"/>
    </source>
</evidence>
<reference evidence="3 5" key="1">
    <citation type="journal article" date="2020" name="Stud. Mycol.">
        <title>101 Dothideomycetes genomes: a test case for predicting lifestyles and emergence of pathogens.</title>
        <authorList>
            <person name="Haridas S."/>
            <person name="Albert R."/>
            <person name="Binder M."/>
            <person name="Bloem J."/>
            <person name="Labutti K."/>
            <person name="Salamov A."/>
            <person name="Andreopoulos B."/>
            <person name="Baker S."/>
            <person name="Barry K."/>
            <person name="Bills G."/>
            <person name="Bluhm B."/>
            <person name="Cannon C."/>
            <person name="Castanera R."/>
            <person name="Culley D."/>
            <person name="Daum C."/>
            <person name="Ezra D."/>
            <person name="Gonzalez J."/>
            <person name="Henrissat B."/>
            <person name="Kuo A."/>
            <person name="Liang C."/>
            <person name="Lipzen A."/>
            <person name="Lutzoni F."/>
            <person name="Magnuson J."/>
            <person name="Mondo S."/>
            <person name="Nolan M."/>
            <person name="Ohm R."/>
            <person name="Pangilinan J."/>
            <person name="Park H.-J."/>
            <person name="Ramirez L."/>
            <person name="Alfaro M."/>
            <person name="Sun H."/>
            <person name="Tritt A."/>
            <person name="Yoshinaga Y."/>
            <person name="Zwiers L.-H."/>
            <person name="Turgeon B."/>
            <person name="Goodwin S."/>
            <person name="Spatafora J."/>
            <person name="Crous P."/>
            <person name="Grigoriev I."/>
        </authorList>
    </citation>
    <scope>NUCLEOTIDE SEQUENCE</scope>
    <source>
        <strain evidence="3 5">CBS 304.34</strain>
    </source>
</reference>